<keyword evidence="1" id="KW-0238">DNA-binding</keyword>
<dbReference type="Pfam" id="PF02721">
    <property type="entry name" value="DUF223"/>
    <property type="match status" value="1"/>
</dbReference>
<feature type="non-terminal residue" evidence="5">
    <location>
        <position position="1"/>
    </location>
</feature>
<protein>
    <recommendedName>
        <fullName evidence="7">Replication factor A C-terminal domain-containing protein</fullName>
    </recommendedName>
</protein>
<evidence type="ECO:0000313" key="5">
    <source>
        <dbReference type="EMBL" id="KAH0922156.1"/>
    </source>
</evidence>
<evidence type="ECO:0000256" key="2">
    <source>
        <dbReference type="SAM" id="MobiDB-lite"/>
    </source>
</evidence>
<name>A0ABQ8CYG9_BRANA</name>
<dbReference type="CDD" id="cd04476">
    <property type="entry name" value="RPA1_DBD_C"/>
    <property type="match status" value="1"/>
</dbReference>
<dbReference type="InterPro" id="IPR003871">
    <property type="entry name" value="RFA1B/D_OB_1st"/>
</dbReference>
<feature type="region of interest" description="Disordered" evidence="2">
    <location>
        <begin position="545"/>
        <end position="580"/>
    </location>
</feature>
<dbReference type="SUPFAM" id="SSF50249">
    <property type="entry name" value="Nucleic acid-binding proteins"/>
    <property type="match status" value="2"/>
</dbReference>
<evidence type="ECO:0008006" key="7">
    <source>
        <dbReference type="Google" id="ProtNLM"/>
    </source>
</evidence>
<accession>A0ABQ8CYG9</accession>
<feature type="compositionally biased region" description="Polar residues" evidence="2">
    <location>
        <begin position="567"/>
        <end position="580"/>
    </location>
</feature>
<dbReference type="Gene3D" id="2.40.50.140">
    <property type="entry name" value="Nucleic acid-binding proteins"/>
    <property type="match status" value="3"/>
</dbReference>
<feature type="domain" description="Replication protein A 70 kDa DNA-binding subunit B/D first OB fold" evidence="3">
    <location>
        <begin position="1"/>
        <end position="57"/>
    </location>
</feature>
<dbReference type="InterPro" id="IPR047192">
    <property type="entry name" value="Euk_RPA1_DBD_C"/>
</dbReference>
<dbReference type="Pfam" id="PF16900">
    <property type="entry name" value="REPA_OB_2"/>
    <property type="match status" value="1"/>
</dbReference>
<dbReference type="CDD" id="cd04481">
    <property type="entry name" value="RPA1_DBD_B_like"/>
    <property type="match status" value="1"/>
</dbReference>
<dbReference type="InterPro" id="IPR012340">
    <property type="entry name" value="NA-bd_OB-fold"/>
</dbReference>
<dbReference type="Proteomes" id="UP000824890">
    <property type="component" value="Unassembled WGS sequence"/>
</dbReference>
<keyword evidence="6" id="KW-1185">Reference proteome</keyword>
<evidence type="ECO:0000313" key="6">
    <source>
        <dbReference type="Proteomes" id="UP000824890"/>
    </source>
</evidence>
<reference evidence="5 6" key="1">
    <citation type="submission" date="2021-05" db="EMBL/GenBank/DDBJ databases">
        <title>Genome Assembly of Synthetic Allotetraploid Brassica napus Reveals Homoeologous Exchanges between Subgenomes.</title>
        <authorList>
            <person name="Davis J.T."/>
        </authorList>
    </citation>
    <scope>NUCLEOTIDE SEQUENCE [LARGE SCALE GENOMIC DNA]</scope>
    <source>
        <strain evidence="6">cv. Da-Ae</strain>
        <tissue evidence="5">Seedling</tissue>
    </source>
</reference>
<dbReference type="InterPro" id="IPR031657">
    <property type="entry name" value="REPA_OB_2"/>
</dbReference>
<feature type="domain" description="Replication protein A OB" evidence="4">
    <location>
        <begin position="83"/>
        <end position="164"/>
    </location>
</feature>
<proteinExistence type="predicted"/>
<feature type="region of interest" description="Disordered" evidence="2">
    <location>
        <begin position="418"/>
        <end position="466"/>
    </location>
</feature>
<dbReference type="PANTHER" id="PTHR47165">
    <property type="entry name" value="OS03G0429900 PROTEIN"/>
    <property type="match status" value="1"/>
</dbReference>
<feature type="compositionally biased region" description="Polar residues" evidence="2">
    <location>
        <begin position="454"/>
        <end position="466"/>
    </location>
</feature>
<evidence type="ECO:0000259" key="3">
    <source>
        <dbReference type="Pfam" id="PF02721"/>
    </source>
</evidence>
<gene>
    <name evidence="5" type="ORF">HID58_022174</name>
</gene>
<evidence type="ECO:0000259" key="4">
    <source>
        <dbReference type="Pfam" id="PF16900"/>
    </source>
</evidence>
<dbReference type="PANTHER" id="PTHR47165:SF4">
    <property type="entry name" value="OS03G0429900 PROTEIN"/>
    <property type="match status" value="1"/>
</dbReference>
<evidence type="ECO:0000256" key="1">
    <source>
        <dbReference type="ARBA" id="ARBA00023125"/>
    </source>
</evidence>
<sequence>GAKVQCSCKRTLIKRVQRNLTLGKWRVIQNMKISGTGGKYKPTNLAYKMSITNDTVFADSDLTDDSSFLSLASYEEILNGSADTKCLIDIIGQAIDIGEVQIIQVHNEDRKRVLFRIRDNSGNALACCLWGRYAEQIEHHLENHVGEDIVCVIRFAKISEFGGEVQITNAFDASLLDLNPTMAEALDFKEKLKNQVLALAGNDNQRDPKKELIKVADDWDDVGIIPISELHETSELENVKIVCSVEAVDTDWAWYYFGCKSCGKIVTRIRRSVSGKLAKPLFRCPGCRTNGSNVLPKFKLHLIVRDDTGDCKLVLLGSIAKTLIGLEAHEIWDGSYEEIEDPENLPQPILDLVDKSFCFGLCPSDSGSEIYKVSKVWSGDIIHQIETESEPVTLIEGCSSTVSSGGVMLQDVDTHASSEDCATPFSKRKETDSELPDITSTSKKLKRNGVHGSGNENPPSSSTYGRQISPAVLQNQARPVRDCSDSTVPLTSIFNRVYQTIGSSQSTTTLHPVHAVQGSNSASPHTPSTAPVRLFVSFSRNFPITTPLSQNKKRRRKPPRSVLDDITNISHSLSNGNEETTTNIHLDMNQEDDELLEDDFVGGISGHEGELDFDCSSQESTDSEHEADNVEVHATPANDPYRPPPFCMKTILERCQNRKQRSTKVLTKPKEEGVEHVYFYNYFNTHGIQDDWLKRWLF</sequence>
<comment type="caution">
    <text evidence="5">The sequence shown here is derived from an EMBL/GenBank/DDBJ whole genome shotgun (WGS) entry which is preliminary data.</text>
</comment>
<dbReference type="EMBL" id="JAGKQM010000006">
    <property type="protein sequence ID" value="KAH0922156.1"/>
    <property type="molecule type" value="Genomic_DNA"/>
</dbReference>
<organism evidence="5 6">
    <name type="scientific">Brassica napus</name>
    <name type="common">Rape</name>
    <dbReference type="NCBI Taxonomy" id="3708"/>
    <lineage>
        <taxon>Eukaryota</taxon>
        <taxon>Viridiplantae</taxon>
        <taxon>Streptophyta</taxon>
        <taxon>Embryophyta</taxon>
        <taxon>Tracheophyta</taxon>
        <taxon>Spermatophyta</taxon>
        <taxon>Magnoliopsida</taxon>
        <taxon>eudicotyledons</taxon>
        <taxon>Gunneridae</taxon>
        <taxon>Pentapetalae</taxon>
        <taxon>rosids</taxon>
        <taxon>malvids</taxon>
        <taxon>Brassicales</taxon>
        <taxon>Brassicaceae</taxon>
        <taxon>Brassiceae</taxon>
        <taxon>Brassica</taxon>
    </lineage>
</organism>